<dbReference type="Proteomes" id="UP000052237">
    <property type="component" value="Unassembled WGS sequence"/>
</dbReference>
<comment type="catalytic activity">
    <reaction evidence="9">
        <text>GMP + ATP = GDP + ADP</text>
        <dbReference type="Rhea" id="RHEA:20780"/>
        <dbReference type="ChEBI" id="CHEBI:30616"/>
        <dbReference type="ChEBI" id="CHEBI:58115"/>
        <dbReference type="ChEBI" id="CHEBI:58189"/>
        <dbReference type="ChEBI" id="CHEBI:456216"/>
        <dbReference type="EC" id="2.7.4.8"/>
    </reaction>
</comment>
<dbReference type="RefSeq" id="WP_059425907.1">
    <property type="nucleotide sequence ID" value="NZ_FAUV01000003.1"/>
</dbReference>
<keyword evidence="12" id="KW-1185">Reference proteome</keyword>
<feature type="binding site" evidence="9">
    <location>
        <begin position="10"/>
        <end position="17"/>
    </location>
    <ligand>
        <name>ATP</name>
        <dbReference type="ChEBI" id="CHEBI:30616"/>
    </ligand>
</feature>
<evidence type="ECO:0000256" key="2">
    <source>
        <dbReference type="ARBA" id="ARBA00012961"/>
    </source>
</evidence>
<feature type="domain" description="Guanylate kinase-like" evidence="10">
    <location>
        <begin position="3"/>
        <end position="182"/>
    </location>
</feature>
<dbReference type="PROSITE" id="PS50052">
    <property type="entry name" value="GUANYLATE_KINASE_2"/>
    <property type="match status" value="1"/>
</dbReference>
<dbReference type="GO" id="GO:0004385">
    <property type="term" value="F:GMP kinase activity"/>
    <property type="evidence" value="ECO:0007669"/>
    <property type="project" value="UniProtKB-UniRule"/>
</dbReference>
<protein>
    <recommendedName>
        <fullName evidence="3 9">Guanylate kinase</fullName>
        <ecNumber evidence="2 9">2.7.4.8</ecNumber>
    </recommendedName>
    <alternativeName>
        <fullName evidence="8 9">GMP kinase</fullName>
    </alternativeName>
</protein>
<keyword evidence="7 9" id="KW-0067">ATP-binding</keyword>
<dbReference type="EMBL" id="FAVB01000003">
    <property type="protein sequence ID" value="CUU83681.1"/>
    <property type="molecule type" value="Genomic_DNA"/>
</dbReference>
<dbReference type="NCBIfam" id="TIGR03263">
    <property type="entry name" value="guanyl_kin"/>
    <property type="match status" value="1"/>
</dbReference>
<dbReference type="Pfam" id="PF00625">
    <property type="entry name" value="Guanylate_kin"/>
    <property type="match status" value="1"/>
</dbReference>
<dbReference type="InterPro" id="IPR027417">
    <property type="entry name" value="P-loop_NTPase"/>
</dbReference>
<dbReference type="PANTHER" id="PTHR23117">
    <property type="entry name" value="GUANYLATE KINASE-RELATED"/>
    <property type="match status" value="1"/>
</dbReference>
<dbReference type="InterPro" id="IPR008145">
    <property type="entry name" value="GK/Ca_channel_bsu"/>
</dbReference>
<dbReference type="SMART" id="SM00072">
    <property type="entry name" value="GuKc"/>
    <property type="match status" value="1"/>
</dbReference>
<dbReference type="Gene3D" id="3.30.63.10">
    <property type="entry name" value="Guanylate Kinase phosphate binding domain"/>
    <property type="match status" value="1"/>
</dbReference>
<dbReference type="EC" id="2.7.4.8" evidence="2 9"/>
<keyword evidence="6 9" id="KW-0418">Kinase</keyword>
<dbReference type="CDD" id="cd00071">
    <property type="entry name" value="GMPK"/>
    <property type="match status" value="1"/>
</dbReference>
<evidence type="ECO:0000256" key="9">
    <source>
        <dbReference type="HAMAP-Rule" id="MF_00328"/>
    </source>
</evidence>
<evidence type="ECO:0000259" key="10">
    <source>
        <dbReference type="PROSITE" id="PS50052"/>
    </source>
</evidence>
<accession>A0A0S4RZY0</accession>
<evidence type="ECO:0000256" key="7">
    <source>
        <dbReference type="ARBA" id="ARBA00022840"/>
    </source>
</evidence>
<dbReference type="InterPro" id="IPR008144">
    <property type="entry name" value="Guanylate_kin-like_dom"/>
</dbReference>
<comment type="similarity">
    <text evidence="1 9">Belongs to the guanylate kinase family.</text>
</comment>
<reference evidence="11 12" key="1">
    <citation type="submission" date="2015-11" db="EMBL/GenBank/DDBJ databases">
        <authorList>
            <consortium name="Pathogen Informatics"/>
        </authorList>
    </citation>
    <scope>NUCLEOTIDE SEQUENCE [LARGE SCALE GENOMIC DNA]</scope>
    <source>
        <strain evidence="11 12">006A-0059</strain>
    </source>
</reference>
<comment type="caution">
    <text evidence="11">The sequence shown here is derived from an EMBL/GenBank/DDBJ whole genome shotgun (WGS) entry which is preliminary data.</text>
</comment>
<evidence type="ECO:0000256" key="1">
    <source>
        <dbReference type="ARBA" id="ARBA00005790"/>
    </source>
</evidence>
<evidence type="ECO:0000256" key="3">
    <source>
        <dbReference type="ARBA" id="ARBA00016296"/>
    </source>
</evidence>
<keyword evidence="9" id="KW-0963">Cytoplasm</keyword>
<dbReference type="GO" id="GO:0005524">
    <property type="term" value="F:ATP binding"/>
    <property type="evidence" value="ECO:0007669"/>
    <property type="project" value="UniProtKB-UniRule"/>
</dbReference>
<evidence type="ECO:0000313" key="11">
    <source>
        <dbReference type="EMBL" id="CUU83681.1"/>
    </source>
</evidence>
<dbReference type="InterPro" id="IPR020590">
    <property type="entry name" value="Guanylate_kinase_CS"/>
</dbReference>
<dbReference type="PANTHER" id="PTHR23117:SF13">
    <property type="entry name" value="GUANYLATE KINASE"/>
    <property type="match status" value="1"/>
</dbReference>
<dbReference type="GO" id="GO:0005829">
    <property type="term" value="C:cytosol"/>
    <property type="evidence" value="ECO:0007669"/>
    <property type="project" value="TreeGrafter"/>
</dbReference>
<evidence type="ECO:0000256" key="6">
    <source>
        <dbReference type="ARBA" id="ARBA00022777"/>
    </source>
</evidence>
<comment type="subcellular location">
    <subcellularLocation>
        <location evidence="9">Cytoplasm</location>
    </subcellularLocation>
</comment>
<dbReference type="HAMAP" id="MF_00328">
    <property type="entry name" value="Guanylate_kinase"/>
    <property type="match status" value="1"/>
</dbReference>
<evidence type="ECO:0000256" key="4">
    <source>
        <dbReference type="ARBA" id="ARBA00022679"/>
    </source>
</evidence>
<proteinExistence type="inferred from homology"/>
<dbReference type="InterPro" id="IPR017665">
    <property type="entry name" value="Guanylate_kinase"/>
</dbReference>
<keyword evidence="5 9" id="KW-0547">Nucleotide-binding</keyword>
<comment type="function">
    <text evidence="9">Essential for recycling GMP and indirectly, cGMP.</text>
</comment>
<evidence type="ECO:0000313" key="12">
    <source>
        <dbReference type="Proteomes" id="UP000052237"/>
    </source>
</evidence>
<dbReference type="AlphaFoldDB" id="A0A0S4RZY0"/>
<keyword evidence="4 9" id="KW-0808">Transferase</keyword>
<evidence type="ECO:0000256" key="8">
    <source>
        <dbReference type="ARBA" id="ARBA00030128"/>
    </source>
</evidence>
<gene>
    <name evidence="9 11" type="primary">gmk</name>
    <name evidence="11" type="ORF">ERS686654_01445</name>
</gene>
<evidence type="ECO:0000256" key="5">
    <source>
        <dbReference type="ARBA" id="ARBA00022741"/>
    </source>
</evidence>
<name>A0A0S4RZY0_CAMHY</name>
<sequence length="203" mass="23098">MSGQILILSGPSGSGKSTLLSRLMKEFDGIYFSISSTTRSIREGEIAGVSYHYISEDEFKRGIDEGKFLEWAQVHKNYYGTSLEPVEAALKAGKIVIFDIDVQGFHLAQKKYGEIITSVFVTTKNRYELKKRLKLRGTDSDEVIENRLFNAATEMAHISEYDYLIINENLEKSYLDLRAIFSSLLVKVENYAVNQVIDDWCNK</sequence>
<dbReference type="PROSITE" id="PS00856">
    <property type="entry name" value="GUANYLATE_KINASE_1"/>
    <property type="match status" value="1"/>
</dbReference>
<organism evidence="11 12">
    <name type="scientific">Campylobacter hyointestinalis subsp. hyointestinalis</name>
    <dbReference type="NCBI Taxonomy" id="91352"/>
    <lineage>
        <taxon>Bacteria</taxon>
        <taxon>Pseudomonadati</taxon>
        <taxon>Campylobacterota</taxon>
        <taxon>Epsilonproteobacteria</taxon>
        <taxon>Campylobacterales</taxon>
        <taxon>Campylobacteraceae</taxon>
        <taxon>Campylobacter</taxon>
    </lineage>
</organism>
<dbReference type="FunFam" id="3.30.63.10:FF:000002">
    <property type="entry name" value="Guanylate kinase 1"/>
    <property type="match status" value="1"/>
</dbReference>
<dbReference type="SUPFAM" id="SSF52540">
    <property type="entry name" value="P-loop containing nucleoside triphosphate hydrolases"/>
    <property type="match status" value="1"/>
</dbReference>
<dbReference type="Gene3D" id="3.40.50.300">
    <property type="entry name" value="P-loop containing nucleotide triphosphate hydrolases"/>
    <property type="match status" value="1"/>
</dbReference>